<organism evidence="1 2">
    <name type="scientific">Streptococcus equi subsp. zooepidemicus (strain MGCS10565)</name>
    <dbReference type="NCBI Taxonomy" id="552526"/>
    <lineage>
        <taxon>Bacteria</taxon>
        <taxon>Bacillati</taxon>
        <taxon>Bacillota</taxon>
        <taxon>Bacilli</taxon>
        <taxon>Lactobacillales</taxon>
        <taxon>Streptococcaceae</taxon>
        <taxon>Streptococcus</taxon>
    </lineage>
</organism>
<sequence length="40" mass="4760">MIQLLFLIACYALFFRLMLSKKKQQTLAWFTALLLILVQK</sequence>
<reference evidence="1 2" key="1">
    <citation type="journal article" date="2008" name="PLoS ONE">
        <title>Genome sequence of a lancefield group C Streptococcus zooepidemicus strain causing epidemic nephritis: new information about an old disease.</title>
        <authorList>
            <person name="Beres S.B."/>
            <person name="Sesso R."/>
            <person name="Pinto S.W.L."/>
            <person name="Hoe N.P."/>
            <person name="Porcella S.F."/>
            <person name="Deleo F.R."/>
            <person name="Musser J.M."/>
        </authorList>
    </citation>
    <scope>NUCLEOTIDE SEQUENCE [LARGE SCALE GENOMIC DNA]</scope>
    <source>
        <strain evidence="1 2">MGCS10565</strain>
    </source>
</reference>
<proteinExistence type="predicted"/>
<gene>
    <name evidence="1" type="ordered locus">Sez_0449</name>
</gene>
<accession>B4U1F4</accession>
<dbReference type="Proteomes" id="UP000001873">
    <property type="component" value="Chromosome"/>
</dbReference>
<dbReference type="HOGENOM" id="CLU_3296977_0_0_9"/>
<dbReference type="EMBL" id="CP001129">
    <property type="protein sequence ID" value="ACG61821.1"/>
    <property type="molecule type" value="Genomic_DNA"/>
</dbReference>
<evidence type="ECO:0000313" key="1">
    <source>
        <dbReference type="EMBL" id="ACG61821.1"/>
    </source>
</evidence>
<dbReference type="KEGG" id="sez:Sez_0449"/>
<evidence type="ECO:0000313" key="2">
    <source>
        <dbReference type="Proteomes" id="UP000001873"/>
    </source>
</evidence>
<name>B4U1F4_STREM</name>
<protein>
    <submittedName>
        <fullName evidence="1">Uncharacterized protein</fullName>
    </submittedName>
</protein>
<dbReference type="AlphaFoldDB" id="B4U1F4"/>